<evidence type="ECO:0000313" key="9">
    <source>
        <dbReference type="EMBL" id="KAK3234625.1"/>
    </source>
</evidence>
<keyword evidence="3" id="KW-0479">Metal-binding</keyword>
<dbReference type="InterPro" id="IPR008984">
    <property type="entry name" value="SMAD_FHA_dom_sf"/>
</dbReference>
<dbReference type="InterPro" id="IPR000253">
    <property type="entry name" value="FHA_dom"/>
</dbReference>
<keyword evidence="4 6" id="KW-0863">Zinc-finger</keyword>
<dbReference type="PANTHER" id="PTHR16079:SF4">
    <property type="entry name" value="E3 UBIQUITIN-PROTEIN LIGASE CHFR"/>
    <property type="match status" value="1"/>
</dbReference>
<evidence type="ECO:0000256" key="1">
    <source>
        <dbReference type="ARBA" id="ARBA00005797"/>
    </source>
</evidence>
<keyword evidence="5" id="KW-0862">Zinc</keyword>
<dbReference type="Gene3D" id="2.60.200.20">
    <property type="match status" value="1"/>
</dbReference>
<accession>A0AAE0EQ14</accession>
<dbReference type="PROSITE" id="PS50089">
    <property type="entry name" value="ZF_RING_2"/>
    <property type="match status" value="1"/>
</dbReference>
<evidence type="ECO:0000259" key="8">
    <source>
        <dbReference type="PROSITE" id="PS50089"/>
    </source>
</evidence>
<evidence type="ECO:0000256" key="3">
    <source>
        <dbReference type="ARBA" id="ARBA00022723"/>
    </source>
</evidence>
<reference evidence="9 10" key="1">
    <citation type="journal article" date="2015" name="Genome Biol. Evol.">
        <title>Comparative Genomics of a Bacterivorous Green Alga Reveals Evolutionary Causalities and Consequences of Phago-Mixotrophic Mode of Nutrition.</title>
        <authorList>
            <person name="Burns J.A."/>
            <person name="Paasch A."/>
            <person name="Narechania A."/>
            <person name="Kim E."/>
        </authorList>
    </citation>
    <scope>NUCLEOTIDE SEQUENCE [LARGE SCALE GENOMIC DNA]</scope>
    <source>
        <strain evidence="9 10">PLY_AMNH</strain>
    </source>
</reference>
<dbReference type="InterPro" id="IPR052256">
    <property type="entry name" value="E3_ubiquitin-ligase_CHFR"/>
</dbReference>
<evidence type="ECO:0000256" key="5">
    <source>
        <dbReference type="ARBA" id="ARBA00022833"/>
    </source>
</evidence>
<evidence type="ECO:0000259" key="7">
    <source>
        <dbReference type="PROSITE" id="PS50006"/>
    </source>
</evidence>
<evidence type="ECO:0000256" key="4">
    <source>
        <dbReference type="ARBA" id="ARBA00022771"/>
    </source>
</evidence>
<comment type="similarity">
    <text evidence="1">Belongs to the CHFR family.</text>
</comment>
<dbReference type="PROSITE" id="PS00518">
    <property type="entry name" value="ZF_RING_1"/>
    <property type="match status" value="1"/>
</dbReference>
<protein>
    <recommendedName>
        <fullName evidence="2">E3 ubiquitin-protein ligase CHFR</fullName>
    </recommendedName>
</protein>
<name>A0AAE0EQ14_9CHLO</name>
<gene>
    <name evidence="9" type="ORF">CYMTET_55175</name>
</gene>
<dbReference type="PANTHER" id="PTHR16079">
    <property type="entry name" value="UBIQUITIN LIGASE PROTEIN CHFR"/>
    <property type="match status" value="1"/>
</dbReference>
<dbReference type="SMART" id="SM00184">
    <property type="entry name" value="RING"/>
    <property type="match status" value="1"/>
</dbReference>
<comment type="caution">
    <text evidence="9">The sequence shown here is derived from an EMBL/GenBank/DDBJ whole genome shotgun (WGS) entry which is preliminary data.</text>
</comment>
<dbReference type="AlphaFoldDB" id="A0AAE0EQ14"/>
<dbReference type="InterPro" id="IPR001841">
    <property type="entry name" value="Znf_RING"/>
</dbReference>
<dbReference type="GO" id="GO:0016567">
    <property type="term" value="P:protein ubiquitination"/>
    <property type="evidence" value="ECO:0007669"/>
    <property type="project" value="TreeGrafter"/>
</dbReference>
<evidence type="ECO:0000313" key="10">
    <source>
        <dbReference type="Proteomes" id="UP001190700"/>
    </source>
</evidence>
<proteinExistence type="inferred from homology"/>
<feature type="domain" description="RING-type" evidence="8">
    <location>
        <begin position="194"/>
        <end position="235"/>
    </location>
</feature>
<dbReference type="InterPro" id="IPR013083">
    <property type="entry name" value="Znf_RING/FYVE/PHD"/>
</dbReference>
<dbReference type="Pfam" id="PF00498">
    <property type="entry name" value="FHA"/>
    <property type="match status" value="1"/>
</dbReference>
<dbReference type="Gene3D" id="3.30.40.10">
    <property type="entry name" value="Zinc/RING finger domain, C3HC4 (zinc finger)"/>
    <property type="match status" value="1"/>
</dbReference>
<evidence type="ECO:0000256" key="2">
    <source>
        <dbReference type="ARBA" id="ARBA00017908"/>
    </source>
</evidence>
<dbReference type="GO" id="GO:0008270">
    <property type="term" value="F:zinc ion binding"/>
    <property type="evidence" value="ECO:0007669"/>
    <property type="project" value="UniProtKB-KW"/>
</dbReference>
<dbReference type="CDD" id="cd00060">
    <property type="entry name" value="FHA"/>
    <property type="match status" value="1"/>
</dbReference>
<dbReference type="GO" id="GO:0006511">
    <property type="term" value="P:ubiquitin-dependent protein catabolic process"/>
    <property type="evidence" value="ECO:0007669"/>
    <property type="project" value="TreeGrafter"/>
</dbReference>
<organism evidence="9 10">
    <name type="scientific">Cymbomonas tetramitiformis</name>
    <dbReference type="NCBI Taxonomy" id="36881"/>
    <lineage>
        <taxon>Eukaryota</taxon>
        <taxon>Viridiplantae</taxon>
        <taxon>Chlorophyta</taxon>
        <taxon>Pyramimonadophyceae</taxon>
        <taxon>Pyramimonadales</taxon>
        <taxon>Pyramimonadaceae</taxon>
        <taxon>Cymbomonas</taxon>
    </lineage>
</organism>
<dbReference type="Pfam" id="PF00097">
    <property type="entry name" value="zf-C3HC4"/>
    <property type="match status" value="1"/>
</dbReference>
<dbReference type="InterPro" id="IPR017907">
    <property type="entry name" value="Znf_RING_CS"/>
</dbReference>
<dbReference type="Proteomes" id="UP001190700">
    <property type="component" value="Unassembled WGS sequence"/>
</dbReference>
<evidence type="ECO:0000256" key="6">
    <source>
        <dbReference type="PROSITE-ProRule" id="PRU00175"/>
    </source>
</evidence>
<dbReference type="GO" id="GO:0004842">
    <property type="term" value="F:ubiquitin-protein transferase activity"/>
    <property type="evidence" value="ECO:0007669"/>
    <property type="project" value="TreeGrafter"/>
</dbReference>
<dbReference type="SUPFAM" id="SSF49879">
    <property type="entry name" value="SMAD/FHA domain"/>
    <property type="match status" value="1"/>
</dbReference>
<dbReference type="EMBL" id="LGRX02035483">
    <property type="protein sequence ID" value="KAK3234625.1"/>
    <property type="molecule type" value="Genomic_DNA"/>
</dbReference>
<dbReference type="PROSITE" id="PS50006">
    <property type="entry name" value="FHA_DOMAIN"/>
    <property type="match status" value="1"/>
</dbReference>
<dbReference type="SUPFAM" id="SSF57850">
    <property type="entry name" value="RING/U-box"/>
    <property type="match status" value="1"/>
</dbReference>
<keyword evidence="10" id="KW-1185">Reference proteome</keyword>
<dbReference type="GO" id="GO:0005634">
    <property type="term" value="C:nucleus"/>
    <property type="evidence" value="ECO:0007669"/>
    <property type="project" value="TreeGrafter"/>
</dbReference>
<dbReference type="InterPro" id="IPR018957">
    <property type="entry name" value="Znf_C3HC4_RING-type"/>
</dbReference>
<sequence length="458" mass="51631">MSVYEPEISSHAYIEQILSATVDNEEPLIFQIGEIFNTGRKSVRVGRHPANDVVLNYSDNERIPLLLDRFHAFIECKVIDGDPVYTLGDKRSTNGTYCGPDMIPSGERKRIHHGMIISFGGPMNVQRNDTVNRNPFRFVFFERAPEHAEPTGSRSSAQLPPLQPVQAPRVEEDHAADAGERVWTLQEAEDLVYCPICTETCVDAHLLSCGHSFCGGCIFLWCDRKAENSTCPVCRKAITEEPVQNDTLEHVVELTIVPKMSPTQRRDRNTRKQECLRVRQARAGRAKPRHRAARNPHGIHRVAEALTTFLASGQSMESINGDTLTLSRSSTPSFGEARRVVTAESTSARGNTNSYTIIRRQSPCILYSLTYRQCATCMDIIDKRSRPMCFTEQSGRDIYPVWYHFDCYAFANPDWTGQGVQISRELSEADKLRVENRFATRRQNLSEVPPPTLPVAES</sequence>
<feature type="domain" description="FHA" evidence="7">
    <location>
        <begin position="43"/>
        <end position="103"/>
    </location>
</feature>